<evidence type="ECO:0000313" key="1">
    <source>
        <dbReference type="EMBL" id="CUS02811.2"/>
    </source>
</evidence>
<dbReference type="EMBL" id="LN890655">
    <property type="protein sequence ID" value="CUS02811.2"/>
    <property type="molecule type" value="Genomic_DNA"/>
</dbReference>
<protein>
    <recommendedName>
        <fullName evidence="3">DUF4926 domain-containing protein</fullName>
    </recommendedName>
</protein>
<dbReference type="KEGG" id="pbf:CFX0092_A0933"/>
<keyword evidence="2" id="KW-1185">Reference proteome</keyword>
<organism evidence="1 2">
    <name type="scientific">Candidatus Promineifilum breve</name>
    <dbReference type="NCBI Taxonomy" id="1806508"/>
    <lineage>
        <taxon>Bacteria</taxon>
        <taxon>Bacillati</taxon>
        <taxon>Chloroflexota</taxon>
        <taxon>Ardenticatenia</taxon>
        <taxon>Candidatus Promineifilales</taxon>
        <taxon>Candidatus Promineifilaceae</taxon>
        <taxon>Candidatus Promineifilum</taxon>
    </lineage>
</organism>
<dbReference type="OrthoDB" id="164753at2"/>
<sequence>MNSEQLQLLNTVIVTVDLSDEEVLAGDIGTIVEVYSIPYPAYEVEFVNPNGTTRALLTLSSAQIRPLLENDVLTTRQSALAV</sequence>
<name>A0A160SZ36_9CHLR</name>
<accession>A0A160SZ36</accession>
<evidence type="ECO:0008006" key="3">
    <source>
        <dbReference type="Google" id="ProtNLM"/>
    </source>
</evidence>
<reference evidence="1" key="1">
    <citation type="submission" date="2016-01" db="EMBL/GenBank/DDBJ databases">
        <authorList>
            <person name="Mcilroy J.S."/>
            <person name="Karst M S."/>
            <person name="Albertsen M."/>
        </authorList>
    </citation>
    <scope>NUCLEOTIDE SEQUENCE</scope>
    <source>
        <strain evidence="1">Cfx-K</strain>
    </source>
</reference>
<dbReference type="AlphaFoldDB" id="A0A160SZ36"/>
<dbReference type="Proteomes" id="UP000215027">
    <property type="component" value="Chromosome I"/>
</dbReference>
<dbReference type="InterPro" id="IPR032568">
    <property type="entry name" value="DUF4926"/>
</dbReference>
<gene>
    <name evidence="1" type="ORF">CFX0092_A0933</name>
</gene>
<evidence type="ECO:0000313" key="2">
    <source>
        <dbReference type="Proteomes" id="UP000215027"/>
    </source>
</evidence>
<proteinExistence type="predicted"/>
<dbReference type="RefSeq" id="WP_095044814.1">
    <property type="nucleotide sequence ID" value="NZ_LN890655.1"/>
</dbReference>
<dbReference type="Pfam" id="PF16277">
    <property type="entry name" value="DUF4926"/>
    <property type="match status" value="1"/>
</dbReference>